<dbReference type="AlphaFoldDB" id="A0AAW1MWA7"/>
<dbReference type="InterPro" id="IPR001810">
    <property type="entry name" value="F-box_dom"/>
</dbReference>
<evidence type="ECO:0000313" key="3">
    <source>
        <dbReference type="Proteomes" id="UP001443914"/>
    </source>
</evidence>
<dbReference type="InterPro" id="IPR036047">
    <property type="entry name" value="F-box-like_dom_sf"/>
</dbReference>
<dbReference type="Pfam" id="PF00646">
    <property type="entry name" value="F-box"/>
    <property type="match status" value="1"/>
</dbReference>
<reference evidence="2" key="1">
    <citation type="submission" date="2024-03" db="EMBL/GenBank/DDBJ databases">
        <title>WGS assembly of Saponaria officinalis var. Norfolk2.</title>
        <authorList>
            <person name="Jenkins J."/>
            <person name="Shu S."/>
            <person name="Grimwood J."/>
            <person name="Barry K."/>
            <person name="Goodstein D."/>
            <person name="Schmutz J."/>
            <person name="Leebens-Mack J."/>
            <person name="Osbourn A."/>
        </authorList>
    </citation>
    <scope>NUCLEOTIDE SEQUENCE [LARGE SCALE GENOMIC DNA]</scope>
    <source>
        <strain evidence="2">JIC</strain>
    </source>
</reference>
<keyword evidence="3" id="KW-1185">Reference proteome</keyword>
<gene>
    <name evidence="2" type="ORF">RND81_02G201400</name>
</gene>
<comment type="caution">
    <text evidence="2">The sequence shown here is derived from an EMBL/GenBank/DDBJ whole genome shotgun (WGS) entry which is preliminary data.</text>
</comment>
<dbReference type="Proteomes" id="UP001443914">
    <property type="component" value="Unassembled WGS sequence"/>
</dbReference>
<proteinExistence type="predicted"/>
<feature type="domain" description="F-box" evidence="1">
    <location>
        <begin position="50"/>
        <end position="90"/>
    </location>
</feature>
<evidence type="ECO:0000259" key="1">
    <source>
        <dbReference type="SMART" id="SM00256"/>
    </source>
</evidence>
<accession>A0AAW1MWA7</accession>
<name>A0AAW1MWA7_SAPOF</name>
<dbReference type="PANTHER" id="PTHR35546">
    <property type="entry name" value="F-BOX PROTEIN INTERACTION DOMAIN PROTEIN-RELATED"/>
    <property type="match status" value="1"/>
</dbReference>
<dbReference type="InterPro" id="IPR055290">
    <property type="entry name" value="At3g26010-like"/>
</dbReference>
<organism evidence="2 3">
    <name type="scientific">Saponaria officinalis</name>
    <name type="common">Common soapwort</name>
    <name type="synonym">Lychnis saponaria</name>
    <dbReference type="NCBI Taxonomy" id="3572"/>
    <lineage>
        <taxon>Eukaryota</taxon>
        <taxon>Viridiplantae</taxon>
        <taxon>Streptophyta</taxon>
        <taxon>Embryophyta</taxon>
        <taxon>Tracheophyta</taxon>
        <taxon>Spermatophyta</taxon>
        <taxon>Magnoliopsida</taxon>
        <taxon>eudicotyledons</taxon>
        <taxon>Gunneridae</taxon>
        <taxon>Pentapetalae</taxon>
        <taxon>Caryophyllales</taxon>
        <taxon>Caryophyllaceae</taxon>
        <taxon>Caryophylleae</taxon>
        <taxon>Saponaria</taxon>
    </lineage>
</organism>
<dbReference type="InterPro" id="IPR056592">
    <property type="entry name" value="Beta-prop_At3g26010-like"/>
</dbReference>
<dbReference type="EMBL" id="JBDFQZ010000002">
    <property type="protein sequence ID" value="KAK9750506.1"/>
    <property type="molecule type" value="Genomic_DNA"/>
</dbReference>
<dbReference type="PANTHER" id="PTHR35546:SF130">
    <property type="entry name" value="EXPRESSED PROTEIN"/>
    <property type="match status" value="1"/>
</dbReference>
<dbReference type="SUPFAM" id="SSF81383">
    <property type="entry name" value="F-box domain"/>
    <property type="match status" value="1"/>
</dbReference>
<dbReference type="Pfam" id="PF24750">
    <property type="entry name" value="b-prop_At3g26010-like"/>
    <property type="match status" value="1"/>
</dbReference>
<sequence length="475" mass="54571">MDGRIIWYPTKKRTLPKESCVCSTKGAGRRRLSFCTSRNPKSSSSPFEYLTDDLVTEILLRVPVKALHRSKCVSKHLLSLISSPSFARSYILTDHDNNMLLFRTLSSTGLFRQVYALPLLPGSYDRASSIPFTFDFVVPLWPYVYDINNYYEDNLWEVTSRVLLDKYIVSSYGGLVLLTATFKDSHPERSECFYIHYYLCNPVNKQWIELPLIPTWDVVGFTCYHVQQGQAGVSRIWADTASYEDIIRDNPNYDPNNIDFTVVSVHWDEEKYEFIVSLFSSTDEAAEWSIFHVPCPPHPRWTSMDQANKILFLNGKFHWCGTNCIAAYDPFNKPLHCDIIPLPAMDPLKSENNIGLTLEVSEGRLRLVKVSFPQRFVVWDLVDYANKVWVRKFDFHSDLIFQSLVGVAARDKAYMSASSTLMLFDVSNKSTQLVYEPITLDNVSILKCVQPFFSSPWPTPVAVQHKKLLSYIVFS</sequence>
<dbReference type="SMART" id="SM00256">
    <property type="entry name" value="FBOX"/>
    <property type="match status" value="1"/>
</dbReference>
<protein>
    <recommendedName>
        <fullName evidence="1">F-box domain-containing protein</fullName>
    </recommendedName>
</protein>
<evidence type="ECO:0000313" key="2">
    <source>
        <dbReference type="EMBL" id="KAK9750506.1"/>
    </source>
</evidence>